<dbReference type="InterPro" id="IPR006828">
    <property type="entry name" value="ASC_dom"/>
</dbReference>
<feature type="compositionally biased region" description="Polar residues" evidence="3">
    <location>
        <begin position="50"/>
        <end position="70"/>
    </location>
</feature>
<evidence type="ECO:0000256" key="1">
    <source>
        <dbReference type="ARBA" id="ARBA00010926"/>
    </source>
</evidence>
<feature type="compositionally biased region" description="Low complexity" evidence="3">
    <location>
        <begin position="370"/>
        <end position="383"/>
    </location>
</feature>
<feature type="region of interest" description="Disordered" evidence="3">
    <location>
        <begin position="362"/>
        <end position="417"/>
    </location>
</feature>
<dbReference type="OrthoDB" id="531008at2759"/>
<dbReference type="SMART" id="SM01010">
    <property type="entry name" value="AMPKBI"/>
    <property type="match status" value="1"/>
</dbReference>
<dbReference type="InterPro" id="IPR014756">
    <property type="entry name" value="Ig_E-set"/>
</dbReference>
<dbReference type="SUPFAM" id="SSF81296">
    <property type="entry name" value="E set domains"/>
    <property type="match status" value="1"/>
</dbReference>
<dbReference type="Gene3D" id="6.20.250.60">
    <property type="match status" value="1"/>
</dbReference>
<dbReference type="SUPFAM" id="SSF160219">
    <property type="entry name" value="AMPKBI-like"/>
    <property type="match status" value="1"/>
</dbReference>
<dbReference type="InterPro" id="IPR037256">
    <property type="entry name" value="ASC_dom_sf"/>
</dbReference>
<comment type="similarity">
    <text evidence="1">Belongs to the 5'-AMP-activated protein kinase beta subunit family.</text>
</comment>
<sequence length="530" mass="55462">MGSAASSPRRQTGSPPPFTSADLSNTVLSSLPPATALPTPSTPTAHAGQGSASTTSTLVNHSPTQGQGRRSLSPPPPPQVHVHSPRAPAPAAPRPIPPTSAHPSGLGPDGLPVASSAHPRASHSTSSGSASGSGGRAGAGAPDARRKKSLELPDLASLALTPVSVPPPGPPRPAREPQQRDIVYGYPPGASNVSPGGTPPARRPSRGRQPSEKHDVAQAQRRAPAPAPAPPQQEVKREELERPSSPGMGVIYSGLPSGLPEKLRAEEGEGEEEKGARTVLRWPGGGKDVLLAGTFLDQWQGRERLFFDPLTNTHTLTLPLSPGLHRFKFIIDGDWRCSPLYDTATDPQGNLINTLVVLRPPTPPLPTASPQPLVIQTTTPTPTGSEEPSRVASRQNTPTLRQSVSAEDALGGRWDSNPRSDIITDAYSPLWTNVPPQILQQVASSPSARAPQLPPPPALPRHLERVILNAADRPGGQADGEDNSILPLPNHVVLNHLTASAIRGGVMAVGITGRYGSKLVTTIYYRPVGL</sequence>
<evidence type="ECO:0000259" key="4">
    <source>
        <dbReference type="SMART" id="SM01010"/>
    </source>
</evidence>
<dbReference type="InterPro" id="IPR032640">
    <property type="entry name" value="AMPK1_CBM"/>
</dbReference>
<evidence type="ECO:0000313" key="5">
    <source>
        <dbReference type="EMBL" id="KZO92722.1"/>
    </source>
</evidence>
<dbReference type="GO" id="GO:0005634">
    <property type="term" value="C:nucleus"/>
    <property type="evidence" value="ECO:0007669"/>
    <property type="project" value="TreeGrafter"/>
</dbReference>
<dbReference type="InterPro" id="IPR013783">
    <property type="entry name" value="Ig-like_fold"/>
</dbReference>
<organism evidence="5 6">
    <name type="scientific">Calocera viscosa (strain TUFC12733)</name>
    <dbReference type="NCBI Taxonomy" id="1330018"/>
    <lineage>
        <taxon>Eukaryota</taxon>
        <taxon>Fungi</taxon>
        <taxon>Dikarya</taxon>
        <taxon>Basidiomycota</taxon>
        <taxon>Agaricomycotina</taxon>
        <taxon>Dacrymycetes</taxon>
        <taxon>Dacrymycetales</taxon>
        <taxon>Dacrymycetaceae</taxon>
        <taxon>Calocera</taxon>
    </lineage>
</organism>
<evidence type="ECO:0000256" key="2">
    <source>
        <dbReference type="ARBA" id="ARBA00038216"/>
    </source>
</evidence>
<dbReference type="CDD" id="cd02859">
    <property type="entry name" value="E_set_AMPKbeta_like_N"/>
    <property type="match status" value="1"/>
</dbReference>
<evidence type="ECO:0000313" key="6">
    <source>
        <dbReference type="Proteomes" id="UP000076738"/>
    </source>
</evidence>
<dbReference type="PANTHER" id="PTHR10343:SF81">
    <property type="entry name" value="CRUCIFORM DNA-RECOGNIZING PROTEIN 1-RELATED"/>
    <property type="match status" value="1"/>
</dbReference>
<dbReference type="GO" id="GO:0031588">
    <property type="term" value="C:nucleotide-activated protein kinase complex"/>
    <property type="evidence" value="ECO:0007669"/>
    <property type="project" value="TreeGrafter"/>
</dbReference>
<dbReference type="Proteomes" id="UP000076738">
    <property type="component" value="Unassembled WGS sequence"/>
</dbReference>
<feature type="domain" description="Association with the SNF1 complex (ASC)" evidence="4">
    <location>
        <begin position="423"/>
        <end position="528"/>
    </location>
</feature>
<accession>A0A167IK47</accession>
<name>A0A167IK47_CALVF</name>
<dbReference type="AlphaFoldDB" id="A0A167IK47"/>
<reference evidence="5 6" key="1">
    <citation type="journal article" date="2016" name="Mol. Biol. Evol.">
        <title>Comparative Genomics of Early-Diverging Mushroom-Forming Fungi Provides Insights into the Origins of Lignocellulose Decay Capabilities.</title>
        <authorList>
            <person name="Nagy L.G."/>
            <person name="Riley R."/>
            <person name="Tritt A."/>
            <person name="Adam C."/>
            <person name="Daum C."/>
            <person name="Floudas D."/>
            <person name="Sun H."/>
            <person name="Yadav J.S."/>
            <person name="Pangilinan J."/>
            <person name="Larsson K.H."/>
            <person name="Matsuura K."/>
            <person name="Barry K."/>
            <person name="Labutti K."/>
            <person name="Kuo R."/>
            <person name="Ohm R.A."/>
            <person name="Bhattacharya S.S."/>
            <person name="Shirouzu T."/>
            <person name="Yoshinaga Y."/>
            <person name="Martin F.M."/>
            <person name="Grigoriev I.V."/>
            <person name="Hibbett D.S."/>
        </authorList>
    </citation>
    <scope>NUCLEOTIDE SEQUENCE [LARGE SCALE GENOMIC DNA]</scope>
    <source>
        <strain evidence="5 6">TUFC12733</strain>
    </source>
</reference>
<feature type="compositionally biased region" description="Pro residues" evidence="3">
    <location>
        <begin position="87"/>
        <end position="100"/>
    </location>
</feature>
<dbReference type="Gene3D" id="2.60.40.10">
    <property type="entry name" value="Immunoglobulins"/>
    <property type="match status" value="1"/>
</dbReference>
<evidence type="ECO:0000256" key="3">
    <source>
        <dbReference type="SAM" id="MobiDB-lite"/>
    </source>
</evidence>
<dbReference type="GO" id="GO:0019901">
    <property type="term" value="F:protein kinase binding"/>
    <property type="evidence" value="ECO:0007669"/>
    <property type="project" value="TreeGrafter"/>
</dbReference>
<keyword evidence="6" id="KW-1185">Reference proteome</keyword>
<dbReference type="InterPro" id="IPR050827">
    <property type="entry name" value="CRP1_MDG1_kinase"/>
</dbReference>
<dbReference type="GO" id="GO:0005737">
    <property type="term" value="C:cytoplasm"/>
    <property type="evidence" value="ECO:0007669"/>
    <property type="project" value="TreeGrafter"/>
</dbReference>
<protein>
    <submittedName>
        <fullName evidence="5">Carbohydrate-binding module family 48 protein</fullName>
    </submittedName>
</protein>
<comment type="similarity">
    <text evidence="2">Belongs to the CRP1/MDG1 family.</text>
</comment>
<feature type="compositionally biased region" description="Low complexity" evidence="3">
    <location>
        <begin position="28"/>
        <end position="45"/>
    </location>
</feature>
<feature type="compositionally biased region" description="Polar residues" evidence="3">
    <location>
        <begin position="392"/>
        <end position="405"/>
    </location>
</feature>
<proteinExistence type="inferred from homology"/>
<dbReference type="GO" id="GO:0007165">
    <property type="term" value="P:signal transduction"/>
    <property type="evidence" value="ECO:0007669"/>
    <property type="project" value="TreeGrafter"/>
</dbReference>
<dbReference type="STRING" id="1330018.A0A167IK47"/>
<gene>
    <name evidence="5" type="ORF">CALVIDRAFT_540797</name>
</gene>
<feature type="compositionally biased region" description="Polar residues" evidence="3">
    <location>
        <begin position="1"/>
        <end position="13"/>
    </location>
</feature>
<feature type="region of interest" description="Disordered" evidence="3">
    <location>
        <begin position="1"/>
        <end position="275"/>
    </location>
</feature>
<dbReference type="Pfam" id="PF04739">
    <property type="entry name" value="AMPKBI"/>
    <property type="match status" value="1"/>
</dbReference>
<dbReference type="Pfam" id="PF16561">
    <property type="entry name" value="AMPK1_CBM"/>
    <property type="match status" value="1"/>
</dbReference>
<dbReference type="PANTHER" id="PTHR10343">
    <property type="entry name" value="5'-AMP-ACTIVATED PROTEIN KINASE , BETA SUBUNIT"/>
    <property type="match status" value="1"/>
</dbReference>
<dbReference type="EMBL" id="KV417308">
    <property type="protein sequence ID" value="KZO92722.1"/>
    <property type="molecule type" value="Genomic_DNA"/>
</dbReference>